<dbReference type="Proteomes" id="UP000005709">
    <property type="component" value="Unassembled WGS sequence"/>
</dbReference>
<name>C8PHN4_9BACT</name>
<sequence>MSSNSRGLETAEFRNFNSRNFAAQNRAKFNRRYFLSIESSLRQNKMLAAHIAAK</sequence>
<reference evidence="1 2" key="1">
    <citation type="submission" date="2009-07" db="EMBL/GenBank/DDBJ databases">
        <authorList>
            <person name="Madupu R."/>
            <person name="Sebastian Y."/>
            <person name="Durkin A.S."/>
            <person name="Torralba M."/>
            <person name="Methe B."/>
            <person name="Sutton G.G."/>
            <person name="Strausberg R.L."/>
            <person name="Nelson K.E."/>
        </authorList>
    </citation>
    <scope>NUCLEOTIDE SEQUENCE [LARGE SCALE GENOMIC DNA]</scope>
    <source>
        <strain evidence="1 2">RM3268</strain>
    </source>
</reference>
<gene>
    <name evidence="1" type="ORF">CAMGR0001_0479</name>
</gene>
<dbReference type="AlphaFoldDB" id="C8PHN4"/>
<accession>C8PHN4</accession>
<organism evidence="1 2">
    <name type="scientific">Campylobacter gracilis RM3268</name>
    <dbReference type="NCBI Taxonomy" id="553220"/>
    <lineage>
        <taxon>Bacteria</taxon>
        <taxon>Pseudomonadati</taxon>
        <taxon>Campylobacterota</taxon>
        <taxon>Epsilonproteobacteria</taxon>
        <taxon>Campylobacterales</taxon>
        <taxon>Campylobacteraceae</taxon>
        <taxon>Campylobacter</taxon>
    </lineage>
</organism>
<comment type="caution">
    <text evidence="1">The sequence shown here is derived from an EMBL/GenBank/DDBJ whole genome shotgun (WGS) entry which is preliminary data.</text>
</comment>
<protein>
    <submittedName>
        <fullName evidence="1">Uncharacterized protein</fullName>
    </submittedName>
</protein>
<evidence type="ECO:0000313" key="1">
    <source>
        <dbReference type="EMBL" id="EEV17648.1"/>
    </source>
</evidence>
<evidence type="ECO:0000313" key="2">
    <source>
        <dbReference type="Proteomes" id="UP000005709"/>
    </source>
</evidence>
<proteinExistence type="predicted"/>
<dbReference type="EMBL" id="ACYG01000024">
    <property type="protein sequence ID" value="EEV17648.1"/>
    <property type="molecule type" value="Genomic_DNA"/>
</dbReference>
<keyword evidence="2" id="KW-1185">Reference proteome</keyword>